<name>A0A0A8YIH4_ARUDO</name>
<evidence type="ECO:0000313" key="1">
    <source>
        <dbReference type="EMBL" id="JAD25786.1"/>
    </source>
</evidence>
<organism evidence="1">
    <name type="scientific">Arundo donax</name>
    <name type="common">Giant reed</name>
    <name type="synonym">Donax arundinaceus</name>
    <dbReference type="NCBI Taxonomy" id="35708"/>
    <lineage>
        <taxon>Eukaryota</taxon>
        <taxon>Viridiplantae</taxon>
        <taxon>Streptophyta</taxon>
        <taxon>Embryophyta</taxon>
        <taxon>Tracheophyta</taxon>
        <taxon>Spermatophyta</taxon>
        <taxon>Magnoliopsida</taxon>
        <taxon>Liliopsida</taxon>
        <taxon>Poales</taxon>
        <taxon>Poaceae</taxon>
        <taxon>PACMAD clade</taxon>
        <taxon>Arundinoideae</taxon>
        <taxon>Arundineae</taxon>
        <taxon>Arundo</taxon>
    </lineage>
</organism>
<dbReference type="EMBL" id="GBRH01272109">
    <property type="protein sequence ID" value="JAD25786.1"/>
    <property type="molecule type" value="Transcribed_RNA"/>
</dbReference>
<dbReference type="AlphaFoldDB" id="A0A0A8YIH4"/>
<proteinExistence type="predicted"/>
<reference evidence="1" key="1">
    <citation type="submission" date="2014-09" db="EMBL/GenBank/DDBJ databases">
        <authorList>
            <person name="Magalhaes I.L.F."/>
            <person name="Oliveira U."/>
            <person name="Santos F.R."/>
            <person name="Vidigal T.H.D.A."/>
            <person name="Brescovit A.D."/>
            <person name="Santos A.J."/>
        </authorList>
    </citation>
    <scope>NUCLEOTIDE SEQUENCE</scope>
    <source>
        <tissue evidence="1">Shoot tissue taken approximately 20 cm above the soil surface</tissue>
    </source>
</reference>
<sequence>MQSQHLLASIHPPTPNLGSSVLRLTPCACRASKLDGEENGDVEGWRPCSLCGWVRGCWGRWTGGPPVSTEML</sequence>
<accession>A0A0A8YIH4</accession>
<protein>
    <submittedName>
        <fullName evidence="1">Uncharacterized protein</fullName>
    </submittedName>
</protein>
<reference evidence="1" key="2">
    <citation type="journal article" date="2015" name="Data Brief">
        <title>Shoot transcriptome of the giant reed, Arundo donax.</title>
        <authorList>
            <person name="Barrero R.A."/>
            <person name="Guerrero F.D."/>
            <person name="Moolhuijzen P."/>
            <person name="Goolsby J.A."/>
            <person name="Tidwell J."/>
            <person name="Bellgard S.E."/>
            <person name="Bellgard M.I."/>
        </authorList>
    </citation>
    <scope>NUCLEOTIDE SEQUENCE</scope>
    <source>
        <tissue evidence="1">Shoot tissue taken approximately 20 cm above the soil surface</tissue>
    </source>
</reference>